<dbReference type="PANTHER" id="PTHR30250">
    <property type="entry name" value="PST FAMILY PREDICTED COLANIC ACID TRANSPORTER"/>
    <property type="match status" value="1"/>
</dbReference>
<feature type="transmembrane region" description="Helical" evidence="6">
    <location>
        <begin position="66"/>
        <end position="85"/>
    </location>
</feature>
<evidence type="ECO:0000313" key="7">
    <source>
        <dbReference type="EMBL" id="MFC5993653.1"/>
    </source>
</evidence>
<evidence type="ECO:0000256" key="4">
    <source>
        <dbReference type="ARBA" id="ARBA00022989"/>
    </source>
</evidence>
<keyword evidence="8" id="KW-1185">Reference proteome</keyword>
<feature type="transmembrane region" description="Helical" evidence="6">
    <location>
        <begin position="169"/>
        <end position="186"/>
    </location>
</feature>
<feature type="transmembrane region" description="Helical" evidence="6">
    <location>
        <begin position="26"/>
        <end position="46"/>
    </location>
</feature>
<sequence length="437" mass="45172">MSADSPGLAPAARWLRGWAAPIHRDGLALVLSSGLSSVLGLLYWVVAARLFSTEVVGVNSVTLSTMMLLGGVAQLNLNYMLLRFLPVAGGRARRLVVLGYLVSATLSAAAAAIFVAGAGVWAPELLAHTGRGRLLLLLVPATALWAIFTLQDFVLTAVKRATVVPVENLAFALLKIALLVAAVGLAPHEGIVVSWTVATAAAVVVTNGYLFWRALPAHEARTRALAEPLSLAGIGRFVGADYAGAVCWLAATFGLPMIVIAVAGPTGAATYNIVWAIAFALYLVSSGMGQSLVAHVAAEPDRLPAARRAMEVKAAVLLVPAVAMIVFGAPVVLGVFGPEYAETGTGLLALAALSALPNIITTSTVSVARVRRQVPLLFAVPASVAVLTIGLSLLTLPRWGVIGVGAAWLTSQTLVASVVLVLRSTRLAGRRRSAGVS</sequence>
<dbReference type="PANTHER" id="PTHR30250:SF11">
    <property type="entry name" value="O-ANTIGEN TRANSPORTER-RELATED"/>
    <property type="match status" value="1"/>
</dbReference>
<feature type="transmembrane region" description="Helical" evidence="6">
    <location>
        <begin position="399"/>
        <end position="422"/>
    </location>
</feature>
<feature type="transmembrane region" description="Helical" evidence="6">
    <location>
        <begin position="192"/>
        <end position="212"/>
    </location>
</feature>
<dbReference type="Proteomes" id="UP001596302">
    <property type="component" value="Unassembled WGS sequence"/>
</dbReference>
<protein>
    <submittedName>
        <fullName evidence="7">Lipopolysaccharide biosynthesis protein</fullName>
    </submittedName>
</protein>
<feature type="transmembrane region" description="Helical" evidence="6">
    <location>
        <begin position="134"/>
        <end position="157"/>
    </location>
</feature>
<feature type="transmembrane region" description="Helical" evidence="6">
    <location>
        <begin position="348"/>
        <end position="367"/>
    </location>
</feature>
<keyword evidence="5 6" id="KW-0472">Membrane</keyword>
<gene>
    <name evidence="7" type="ORF">ACFQE5_05430</name>
</gene>
<evidence type="ECO:0000256" key="6">
    <source>
        <dbReference type="SAM" id="Phobius"/>
    </source>
</evidence>
<dbReference type="RefSeq" id="WP_379583466.1">
    <property type="nucleotide sequence ID" value="NZ_JBHSQW010000010.1"/>
</dbReference>
<feature type="transmembrane region" description="Helical" evidence="6">
    <location>
        <begin position="314"/>
        <end position="336"/>
    </location>
</feature>
<dbReference type="EMBL" id="JBHSQW010000010">
    <property type="protein sequence ID" value="MFC5993653.1"/>
    <property type="molecule type" value="Genomic_DNA"/>
</dbReference>
<feature type="transmembrane region" description="Helical" evidence="6">
    <location>
        <begin position="242"/>
        <end position="263"/>
    </location>
</feature>
<evidence type="ECO:0000313" key="8">
    <source>
        <dbReference type="Proteomes" id="UP001596302"/>
    </source>
</evidence>
<feature type="transmembrane region" description="Helical" evidence="6">
    <location>
        <begin position="269"/>
        <end position="293"/>
    </location>
</feature>
<dbReference type="InterPro" id="IPR050833">
    <property type="entry name" value="Poly_Biosynth_Transport"/>
</dbReference>
<organism evidence="7 8">
    <name type="scientific">Pseudonocardia hispaniensis</name>
    <dbReference type="NCBI Taxonomy" id="904933"/>
    <lineage>
        <taxon>Bacteria</taxon>
        <taxon>Bacillati</taxon>
        <taxon>Actinomycetota</taxon>
        <taxon>Actinomycetes</taxon>
        <taxon>Pseudonocardiales</taxon>
        <taxon>Pseudonocardiaceae</taxon>
        <taxon>Pseudonocardia</taxon>
    </lineage>
</organism>
<keyword evidence="3 6" id="KW-0812">Transmembrane</keyword>
<evidence type="ECO:0000256" key="3">
    <source>
        <dbReference type="ARBA" id="ARBA00022692"/>
    </source>
</evidence>
<keyword evidence="4 6" id="KW-1133">Transmembrane helix</keyword>
<reference evidence="8" key="1">
    <citation type="journal article" date="2019" name="Int. J. Syst. Evol. Microbiol.">
        <title>The Global Catalogue of Microorganisms (GCM) 10K type strain sequencing project: providing services to taxonomists for standard genome sequencing and annotation.</title>
        <authorList>
            <consortium name="The Broad Institute Genomics Platform"/>
            <consortium name="The Broad Institute Genome Sequencing Center for Infectious Disease"/>
            <person name="Wu L."/>
            <person name="Ma J."/>
        </authorList>
    </citation>
    <scope>NUCLEOTIDE SEQUENCE [LARGE SCALE GENOMIC DNA]</scope>
    <source>
        <strain evidence="8">CCM 8391</strain>
    </source>
</reference>
<evidence type="ECO:0000256" key="5">
    <source>
        <dbReference type="ARBA" id="ARBA00023136"/>
    </source>
</evidence>
<keyword evidence="2" id="KW-1003">Cell membrane</keyword>
<accession>A0ABW1IYU9</accession>
<evidence type="ECO:0000256" key="2">
    <source>
        <dbReference type="ARBA" id="ARBA00022475"/>
    </source>
</evidence>
<name>A0ABW1IYU9_9PSEU</name>
<evidence type="ECO:0000256" key="1">
    <source>
        <dbReference type="ARBA" id="ARBA00004651"/>
    </source>
</evidence>
<feature type="transmembrane region" description="Helical" evidence="6">
    <location>
        <begin position="97"/>
        <end position="122"/>
    </location>
</feature>
<comment type="subcellular location">
    <subcellularLocation>
        <location evidence="1">Cell membrane</location>
        <topology evidence="1">Multi-pass membrane protein</topology>
    </subcellularLocation>
</comment>
<proteinExistence type="predicted"/>
<comment type="caution">
    <text evidence="7">The sequence shown here is derived from an EMBL/GenBank/DDBJ whole genome shotgun (WGS) entry which is preliminary data.</text>
</comment>
<feature type="transmembrane region" description="Helical" evidence="6">
    <location>
        <begin position="374"/>
        <end position="393"/>
    </location>
</feature>